<dbReference type="AlphaFoldDB" id="A0A0V0XDS4"/>
<dbReference type="Proteomes" id="UP000054783">
    <property type="component" value="Unassembled WGS sequence"/>
</dbReference>
<organism evidence="2 3">
    <name type="scientific">Trichinella patagoniensis</name>
    <dbReference type="NCBI Taxonomy" id="990121"/>
    <lineage>
        <taxon>Eukaryota</taxon>
        <taxon>Metazoa</taxon>
        <taxon>Ecdysozoa</taxon>
        <taxon>Nematoda</taxon>
        <taxon>Enoplea</taxon>
        <taxon>Dorylaimia</taxon>
        <taxon>Trichinellida</taxon>
        <taxon>Trichinellidae</taxon>
        <taxon>Trichinella</taxon>
    </lineage>
</organism>
<accession>A0A0V0XDS4</accession>
<protein>
    <submittedName>
        <fullName evidence="2">Uncharacterized protein</fullName>
    </submittedName>
</protein>
<keyword evidence="3" id="KW-1185">Reference proteome</keyword>
<reference evidence="2 3" key="1">
    <citation type="submission" date="2015-01" db="EMBL/GenBank/DDBJ databases">
        <title>Evolution of Trichinella species and genotypes.</title>
        <authorList>
            <person name="Korhonen P.K."/>
            <person name="Edoardo P."/>
            <person name="Giuseppe L.R."/>
            <person name="Gasser R.B."/>
        </authorList>
    </citation>
    <scope>NUCLEOTIDE SEQUENCE [LARGE SCALE GENOMIC DNA]</scope>
    <source>
        <strain evidence="2">ISS2496</strain>
    </source>
</reference>
<gene>
    <name evidence="2" type="ORF">T12_15857</name>
</gene>
<evidence type="ECO:0000256" key="1">
    <source>
        <dbReference type="SAM" id="MobiDB-lite"/>
    </source>
</evidence>
<feature type="region of interest" description="Disordered" evidence="1">
    <location>
        <begin position="1"/>
        <end position="34"/>
    </location>
</feature>
<evidence type="ECO:0000313" key="2">
    <source>
        <dbReference type="EMBL" id="KRX86160.1"/>
    </source>
</evidence>
<name>A0A0V0XDS4_9BILA</name>
<proteinExistence type="predicted"/>
<sequence length="34" mass="3739">MSACNLTPCPEDSPQQRAEPSNSTRHFRPSPSPL</sequence>
<feature type="compositionally biased region" description="Polar residues" evidence="1">
    <location>
        <begin position="13"/>
        <end position="24"/>
    </location>
</feature>
<comment type="caution">
    <text evidence="2">The sequence shown here is derived from an EMBL/GenBank/DDBJ whole genome shotgun (WGS) entry which is preliminary data.</text>
</comment>
<evidence type="ECO:0000313" key="3">
    <source>
        <dbReference type="Proteomes" id="UP000054783"/>
    </source>
</evidence>
<dbReference type="EMBL" id="JYDQ01005063">
    <property type="protein sequence ID" value="KRX86160.1"/>
    <property type="molecule type" value="Genomic_DNA"/>
</dbReference>